<evidence type="ECO:0000256" key="1">
    <source>
        <dbReference type="SAM" id="Phobius"/>
    </source>
</evidence>
<keyword evidence="1" id="KW-0472">Membrane</keyword>
<reference evidence="3" key="1">
    <citation type="submission" date="2016-09" db="EMBL/GenBank/DDBJ databases">
        <authorList>
            <person name="Varghese N."/>
            <person name="Submissions S."/>
        </authorList>
    </citation>
    <scope>NUCLEOTIDE SEQUENCE [LARGE SCALE GENOMIC DNA]</scope>
    <source>
        <strain evidence="3">S5</strain>
    </source>
</reference>
<keyword evidence="1" id="KW-0812">Transmembrane</keyword>
<keyword evidence="3" id="KW-1185">Reference proteome</keyword>
<feature type="transmembrane region" description="Helical" evidence="1">
    <location>
        <begin position="36"/>
        <end position="54"/>
    </location>
</feature>
<dbReference type="STRING" id="1612202.SAMN05421734_103318"/>
<dbReference type="AlphaFoldDB" id="A0A1G6I198"/>
<name>A0A1G6I198_9BACI</name>
<evidence type="ECO:0000313" key="2">
    <source>
        <dbReference type="EMBL" id="SDC00231.1"/>
    </source>
</evidence>
<feature type="transmembrane region" description="Helical" evidence="1">
    <location>
        <begin position="96"/>
        <end position="116"/>
    </location>
</feature>
<dbReference type="EMBL" id="FMYI01000003">
    <property type="protein sequence ID" value="SDC00231.1"/>
    <property type="molecule type" value="Genomic_DNA"/>
</dbReference>
<feature type="transmembrane region" description="Helical" evidence="1">
    <location>
        <begin position="61"/>
        <end position="81"/>
    </location>
</feature>
<protein>
    <submittedName>
        <fullName evidence="2">Uncharacterized protein</fullName>
    </submittedName>
</protein>
<dbReference type="OrthoDB" id="2941775at2"/>
<evidence type="ECO:0000313" key="3">
    <source>
        <dbReference type="Proteomes" id="UP000242949"/>
    </source>
</evidence>
<organism evidence="2 3">
    <name type="scientific">Pelagirhabdus alkalitolerans</name>
    <dbReference type="NCBI Taxonomy" id="1612202"/>
    <lineage>
        <taxon>Bacteria</taxon>
        <taxon>Bacillati</taxon>
        <taxon>Bacillota</taxon>
        <taxon>Bacilli</taxon>
        <taxon>Bacillales</taxon>
        <taxon>Bacillaceae</taxon>
        <taxon>Pelagirhabdus</taxon>
    </lineage>
</organism>
<gene>
    <name evidence="2" type="ORF">SAMN05421734_103318</name>
</gene>
<proteinExistence type="predicted"/>
<dbReference type="Proteomes" id="UP000242949">
    <property type="component" value="Unassembled WGS sequence"/>
</dbReference>
<sequence length="120" mass="14055">MKVLFICLTALQVPFLLIYTAYYERNIGDIEWIQYEHYLNIFYVGIAFVLGIIGSRISLRWFMSIGLLSILSQIVLVSLLIDADYNHLFKPFPNGIMYITFTATLYFLIQSIVRFIKRDV</sequence>
<dbReference type="RefSeq" id="WP_090794717.1">
    <property type="nucleotide sequence ID" value="NZ_FMYI01000003.1"/>
</dbReference>
<keyword evidence="1" id="KW-1133">Transmembrane helix</keyword>
<accession>A0A1G6I198</accession>